<dbReference type="InterPro" id="IPR002645">
    <property type="entry name" value="STAS_dom"/>
</dbReference>
<dbReference type="InterPro" id="IPR011547">
    <property type="entry name" value="SLC26A/SulP_dom"/>
</dbReference>
<organism evidence="7">
    <name type="scientific">Darwinula stevensoni</name>
    <dbReference type="NCBI Taxonomy" id="69355"/>
    <lineage>
        <taxon>Eukaryota</taxon>
        <taxon>Metazoa</taxon>
        <taxon>Ecdysozoa</taxon>
        <taxon>Arthropoda</taxon>
        <taxon>Crustacea</taxon>
        <taxon>Oligostraca</taxon>
        <taxon>Ostracoda</taxon>
        <taxon>Podocopa</taxon>
        <taxon>Podocopida</taxon>
        <taxon>Darwinulocopina</taxon>
        <taxon>Darwinuloidea</taxon>
        <taxon>Darwinulidae</taxon>
        <taxon>Darwinula</taxon>
    </lineage>
</organism>
<feature type="transmembrane region" description="Helical" evidence="5">
    <location>
        <begin position="219"/>
        <end position="242"/>
    </location>
</feature>
<gene>
    <name evidence="7" type="ORF">DSTB1V02_LOCUS3978</name>
</gene>
<feature type="transmembrane region" description="Helical" evidence="5">
    <location>
        <begin position="470"/>
        <end position="491"/>
    </location>
</feature>
<keyword evidence="8" id="KW-1185">Reference proteome</keyword>
<keyword evidence="2 5" id="KW-0812">Transmembrane</keyword>
<evidence type="ECO:0000313" key="8">
    <source>
        <dbReference type="Proteomes" id="UP000677054"/>
    </source>
</evidence>
<feature type="transmembrane region" description="Helical" evidence="5">
    <location>
        <begin position="319"/>
        <end position="336"/>
    </location>
</feature>
<feature type="transmembrane region" description="Helical" evidence="5">
    <location>
        <begin position="294"/>
        <end position="312"/>
    </location>
</feature>
<evidence type="ECO:0000256" key="1">
    <source>
        <dbReference type="ARBA" id="ARBA00004141"/>
    </source>
</evidence>
<dbReference type="SUPFAM" id="SSF52091">
    <property type="entry name" value="SpoIIaa-like"/>
    <property type="match status" value="1"/>
</dbReference>
<keyword evidence="4 5" id="KW-0472">Membrane</keyword>
<feature type="transmembrane region" description="Helical" evidence="5">
    <location>
        <begin position="254"/>
        <end position="274"/>
    </location>
</feature>
<dbReference type="EMBL" id="LR900072">
    <property type="protein sequence ID" value="CAD7244074.1"/>
    <property type="molecule type" value="Genomic_DNA"/>
</dbReference>
<accession>A0A7R8X4U6</accession>
<evidence type="ECO:0000256" key="3">
    <source>
        <dbReference type="ARBA" id="ARBA00022989"/>
    </source>
</evidence>
<comment type="subcellular location">
    <subcellularLocation>
        <location evidence="1">Membrane</location>
        <topology evidence="1">Multi-pass membrane protein</topology>
    </subcellularLocation>
</comment>
<evidence type="ECO:0000256" key="4">
    <source>
        <dbReference type="ARBA" id="ARBA00023136"/>
    </source>
</evidence>
<evidence type="ECO:0000256" key="5">
    <source>
        <dbReference type="SAM" id="Phobius"/>
    </source>
</evidence>
<keyword evidence="3 5" id="KW-1133">Transmembrane helix</keyword>
<feature type="transmembrane region" description="Helical" evidence="5">
    <location>
        <begin position="356"/>
        <end position="381"/>
    </location>
</feature>
<feature type="transmembrane region" description="Helical" evidence="5">
    <location>
        <begin position="12"/>
        <end position="34"/>
    </location>
</feature>
<evidence type="ECO:0000313" key="7">
    <source>
        <dbReference type="EMBL" id="CAD7244074.1"/>
    </source>
</evidence>
<protein>
    <recommendedName>
        <fullName evidence="6">STAS domain-containing protein</fullName>
    </recommendedName>
</protein>
<dbReference type="OrthoDB" id="288203at2759"/>
<reference evidence="7" key="1">
    <citation type="submission" date="2020-11" db="EMBL/GenBank/DDBJ databases">
        <authorList>
            <person name="Tran Van P."/>
        </authorList>
    </citation>
    <scope>NUCLEOTIDE SEQUENCE</scope>
</reference>
<dbReference type="InterPro" id="IPR036513">
    <property type="entry name" value="STAS_dom_sf"/>
</dbReference>
<dbReference type="Gene3D" id="3.30.750.24">
    <property type="entry name" value="STAS domain"/>
    <property type="match status" value="1"/>
</dbReference>
<proteinExistence type="predicted"/>
<feature type="domain" description="STAS" evidence="6">
    <location>
        <begin position="405"/>
        <end position="578"/>
    </location>
</feature>
<dbReference type="Proteomes" id="UP000677054">
    <property type="component" value="Unassembled WGS sequence"/>
</dbReference>
<evidence type="ECO:0000256" key="2">
    <source>
        <dbReference type="ARBA" id="ARBA00022692"/>
    </source>
</evidence>
<dbReference type="GO" id="GO:0016020">
    <property type="term" value="C:membrane"/>
    <property type="evidence" value="ECO:0007669"/>
    <property type="project" value="UniProtKB-SubCell"/>
</dbReference>
<dbReference type="GO" id="GO:0055085">
    <property type="term" value="P:transmembrane transport"/>
    <property type="evidence" value="ECO:0007669"/>
    <property type="project" value="InterPro"/>
</dbReference>
<dbReference type="PANTHER" id="PTHR11814">
    <property type="entry name" value="SULFATE TRANSPORTER"/>
    <property type="match status" value="1"/>
</dbReference>
<dbReference type="Pfam" id="PF00916">
    <property type="entry name" value="Sulfate_transp"/>
    <property type="match status" value="2"/>
</dbReference>
<dbReference type="Pfam" id="PF01740">
    <property type="entry name" value="STAS"/>
    <property type="match status" value="1"/>
</dbReference>
<feature type="transmembrane region" description="Helical" evidence="5">
    <location>
        <begin position="88"/>
        <end position="111"/>
    </location>
</feature>
<dbReference type="AlphaFoldDB" id="A0A7R8X4U6"/>
<feature type="transmembrane region" description="Helical" evidence="5">
    <location>
        <begin position="131"/>
        <end position="152"/>
    </location>
</feature>
<dbReference type="PROSITE" id="PS50801">
    <property type="entry name" value="STAS"/>
    <property type="match status" value="1"/>
</dbReference>
<dbReference type="EMBL" id="CAJPEV010000555">
    <property type="protein sequence ID" value="CAG0886428.1"/>
    <property type="molecule type" value="Genomic_DNA"/>
</dbReference>
<dbReference type="InterPro" id="IPR001902">
    <property type="entry name" value="SLC26A/SulP_fam"/>
</dbReference>
<name>A0A7R8X4U6_9CRUS</name>
<evidence type="ECO:0000259" key="6">
    <source>
        <dbReference type="PROSITE" id="PS50801"/>
    </source>
</evidence>
<feature type="transmembrane region" description="Helical" evidence="5">
    <location>
        <begin position="164"/>
        <end position="185"/>
    </location>
</feature>
<sequence>MHIPQGMAYAMLANIPPVYGIYMAFFPVLTYVIMGTSRHASMGSFAVVCLMTGKVVGLYQHKLDELDPEYLKLNATSSAMDDVNVHHAVQIAAAVGLTVGFFQILMGIVQMGNLTVFLSDTLTYIDFFPMIMRSNAAALIVAGITMFALALNNDLLKPCLAKKCPFPVPIELICVVIGTAASYGVDLHHNYNITTVGYLPTGLPSPEVPPLWLMGEVDFMIQCLVIAIVGYATSISMAKLLARKAGYRVDPNQDLLAQGVGNAFGAMFGCPPFAASLSRSLIQHNVGGKTQVANVVSCALLLIILLFLAPLFTTLPKAVLAGIILVSLKGMFYQVADLKKAWRVSKLDAFVWVMTFLSVILIDIDYGLAIGVASSLLTLIWRNQRAYACILGQISDTGIYVDVRRFDLAKEEEGIKILHYGAGIHFGNREAFKQQLFKLTQLEPQKWEKRIVKHHKDVAKRRKNRRKLQIKASVFLLSLSLTTLNLTLSLGKTNMGGELVLETNGGSEPSITMAIDEEEPRLPFWHLIFDLTGVSFVDASGISTLTRLVIEYHNIGVRTYFAGAMEDNVFSLDVSREN</sequence>